<evidence type="ECO:0000259" key="6">
    <source>
        <dbReference type="PROSITE" id="PS50949"/>
    </source>
</evidence>
<evidence type="ECO:0000313" key="7">
    <source>
        <dbReference type="EMBL" id="MRX76995.1"/>
    </source>
</evidence>
<sequence length="488" mass="55400">MLPFQNLILPDRDKIFPIYKQITNRLISLIQEGTIQPGTYFPGTRQMAHLLNVNRKTVINAYEELLSQEWIEAVPRKGYRVIPELPVIKPRSFQPRNHFIPTVPRDLKYTSLVSPAVEARKITSKDIVVNDGFPDVRLAPFKEISEVYRDPVSSKKIKMLIALRDDGGLELLREATSIFLNETRGLNISKSDIIITRGAQMAIYIAAMVLLKPGDNVVVSDPNYLFATEIMTNAGANIITIPVDQDGINVDQLEKVLEKQPIKLLYIVPHHHHPTTVTMSANRRLRLLQLIDEHNLFLMEDDYDYDFHYKNSPILPLASASHNGKIIYIGSFTKLIAPSVRLGYLIAAPEILKKAIHLKRLIDLRGDTFMEYMLAQMIIKGDLSRHINKSNKLYAQRCDLICDLLTRKLSHAVEFTKPQGGMSVWLRFRDKYQINKVLADAARNGLLLIGTTFQKKGDVNDNGLRFGFASLSEEDMECAVNILSKITK</sequence>
<keyword evidence="5" id="KW-0804">Transcription</keyword>
<dbReference type="PANTHER" id="PTHR46577">
    <property type="entry name" value="HTH-TYPE TRANSCRIPTIONAL REGULATORY PROTEIN GABR"/>
    <property type="match status" value="1"/>
</dbReference>
<keyword evidence="8" id="KW-1185">Reference proteome</keyword>
<dbReference type="InterPro" id="IPR036388">
    <property type="entry name" value="WH-like_DNA-bd_sf"/>
</dbReference>
<dbReference type="AlphaFoldDB" id="A0A7K0FZP9"/>
<dbReference type="Proteomes" id="UP000487757">
    <property type="component" value="Unassembled WGS sequence"/>
</dbReference>
<gene>
    <name evidence="7" type="ORF">GJU39_12955</name>
</gene>
<keyword evidence="4" id="KW-0238">DNA-binding</keyword>
<proteinExistence type="inferred from homology"/>
<dbReference type="InterPro" id="IPR051446">
    <property type="entry name" value="HTH_trans_reg/aminotransferase"/>
</dbReference>
<comment type="similarity">
    <text evidence="1">In the C-terminal section; belongs to the class-I pyridoxal-phosphate-dependent aminotransferase family.</text>
</comment>
<dbReference type="Gene3D" id="3.40.640.10">
    <property type="entry name" value="Type I PLP-dependent aspartate aminotransferase-like (Major domain)"/>
    <property type="match status" value="1"/>
</dbReference>
<dbReference type="CDD" id="cd00609">
    <property type="entry name" value="AAT_like"/>
    <property type="match status" value="1"/>
</dbReference>
<dbReference type="Pfam" id="PF00392">
    <property type="entry name" value="GntR"/>
    <property type="match status" value="1"/>
</dbReference>
<dbReference type="GO" id="GO:0030170">
    <property type="term" value="F:pyridoxal phosphate binding"/>
    <property type="evidence" value="ECO:0007669"/>
    <property type="project" value="InterPro"/>
</dbReference>
<dbReference type="CDD" id="cd07377">
    <property type="entry name" value="WHTH_GntR"/>
    <property type="match status" value="1"/>
</dbReference>
<feature type="domain" description="HTH gntR-type" evidence="6">
    <location>
        <begin position="16"/>
        <end position="84"/>
    </location>
</feature>
<keyword evidence="7" id="KW-0808">Transferase</keyword>
<dbReference type="PROSITE" id="PS50949">
    <property type="entry name" value="HTH_GNTR"/>
    <property type="match status" value="1"/>
</dbReference>
<keyword evidence="2" id="KW-0663">Pyridoxal phosphate</keyword>
<dbReference type="InterPro" id="IPR000524">
    <property type="entry name" value="Tscrpt_reg_HTH_GntR"/>
</dbReference>
<evidence type="ECO:0000256" key="5">
    <source>
        <dbReference type="ARBA" id="ARBA00023163"/>
    </source>
</evidence>
<dbReference type="EMBL" id="WKKH01000018">
    <property type="protein sequence ID" value="MRX76995.1"/>
    <property type="molecule type" value="Genomic_DNA"/>
</dbReference>
<accession>A0A7K0FZP9</accession>
<dbReference type="Gene3D" id="1.10.10.10">
    <property type="entry name" value="Winged helix-like DNA-binding domain superfamily/Winged helix DNA-binding domain"/>
    <property type="match status" value="1"/>
</dbReference>
<evidence type="ECO:0000313" key="8">
    <source>
        <dbReference type="Proteomes" id="UP000487757"/>
    </source>
</evidence>
<organism evidence="7 8">
    <name type="scientific">Pedobacter petrophilus</name>
    <dbReference type="NCBI Taxonomy" id="1908241"/>
    <lineage>
        <taxon>Bacteria</taxon>
        <taxon>Pseudomonadati</taxon>
        <taxon>Bacteroidota</taxon>
        <taxon>Sphingobacteriia</taxon>
        <taxon>Sphingobacteriales</taxon>
        <taxon>Sphingobacteriaceae</taxon>
        <taxon>Pedobacter</taxon>
    </lineage>
</organism>
<dbReference type="InterPro" id="IPR004839">
    <property type="entry name" value="Aminotransferase_I/II_large"/>
</dbReference>
<dbReference type="OrthoDB" id="594134at2"/>
<evidence type="ECO:0000256" key="1">
    <source>
        <dbReference type="ARBA" id="ARBA00005384"/>
    </source>
</evidence>
<evidence type="ECO:0000256" key="4">
    <source>
        <dbReference type="ARBA" id="ARBA00023125"/>
    </source>
</evidence>
<keyword evidence="7" id="KW-0032">Aminotransferase</keyword>
<dbReference type="GO" id="GO:0003677">
    <property type="term" value="F:DNA binding"/>
    <property type="evidence" value="ECO:0007669"/>
    <property type="project" value="UniProtKB-KW"/>
</dbReference>
<name>A0A7K0FZP9_9SPHI</name>
<dbReference type="SUPFAM" id="SSF53383">
    <property type="entry name" value="PLP-dependent transferases"/>
    <property type="match status" value="1"/>
</dbReference>
<dbReference type="InterPro" id="IPR036390">
    <property type="entry name" value="WH_DNA-bd_sf"/>
</dbReference>
<protein>
    <submittedName>
        <fullName evidence="7">Aminotransferase class I/II-fold pyridoxal phosphate-dependent enzyme</fullName>
    </submittedName>
</protein>
<dbReference type="InterPro" id="IPR015424">
    <property type="entry name" value="PyrdxlP-dep_Trfase"/>
</dbReference>
<dbReference type="PANTHER" id="PTHR46577:SF2">
    <property type="entry name" value="TRANSCRIPTIONAL REGULATORY PROTEIN"/>
    <property type="match status" value="1"/>
</dbReference>
<evidence type="ECO:0000256" key="2">
    <source>
        <dbReference type="ARBA" id="ARBA00022898"/>
    </source>
</evidence>
<dbReference type="RefSeq" id="WP_154281222.1">
    <property type="nucleotide sequence ID" value="NZ_JBHUJQ010000001.1"/>
</dbReference>
<dbReference type="GO" id="GO:0003700">
    <property type="term" value="F:DNA-binding transcription factor activity"/>
    <property type="evidence" value="ECO:0007669"/>
    <property type="project" value="InterPro"/>
</dbReference>
<dbReference type="SUPFAM" id="SSF46785">
    <property type="entry name" value="Winged helix' DNA-binding domain"/>
    <property type="match status" value="1"/>
</dbReference>
<dbReference type="Pfam" id="PF00155">
    <property type="entry name" value="Aminotran_1_2"/>
    <property type="match status" value="1"/>
</dbReference>
<keyword evidence="3" id="KW-0805">Transcription regulation</keyword>
<dbReference type="SMART" id="SM00345">
    <property type="entry name" value="HTH_GNTR"/>
    <property type="match status" value="1"/>
</dbReference>
<evidence type="ECO:0000256" key="3">
    <source>
        <dbReference type="ARBA" id="ARBA00023015"/>
    </source>
</evidence>
<comment type="caution">
    <text evidence="7">The sequence shown here is derived from an EMBL/GenBank/DDBJ whole genome shotgun (WGS) entry which is preliminary data.</text>
</comment>
<dbReference type="InterPro" id="IPR015421">
    <property type="entry name" value="PyrdxlP-dep_Trfase_major"/>
</dbReference>
<reference evidence="7 8" key="1">
    <citation type="submission" date="2019-11" db="EMBL/GenBank/DDBJ databases">
        <title>Pedobacter petrophilus genome.</title>
        <authorList>
            <person name="Feldbauer M.J."/>
            <person name="Newman J.D."/>
        </authorList>
    </citation>
    <scope>NUCLEOTIDE SEQUENCE [LARGE SCALE GENOMIC DNA]</scope>
    <source>
        <strain evidence="7 8">LMG 29686</strain>
    </source>
</reference>
<dbReference type="GO" id="GO:0008483">
    <property type="term" value="F:transaminase activity"/>
    <property type="evidence" value="ECO:0007669"/>
    <property type="project" value="UniProtKB-KW"/>
</dbReference>